<keyword evidence="1" id="KW-0812">Transmembrane</keyword>
<dbReference type="Proteomes" id="UP000309550">
    <property type="component" value="Unassembled WGS sequence"/>
</dbReference>
<dbReference type="EMBL" id="VANS01000001">
    <property type="protein sequence ID" value="TMM55524.1"/>
    <property type="molecule type" value="Genomic_DNA"/>
</dbReference>
<reference evidence="2 3" key="1">
    <citation type="submission" date="2019-05" db="EMBL/GenBank/DDBJ databases">
        <title>Sulfitobacter sabulilitoris sp. nov., isolated from a marine sand.</title>
        <authorList>
            <person name="Yoon J.-H."/>
        </authorList>
    </citation>
    <scope>NUCLEOTIDE SEQUENCE [LARGE SCALE GENOMIC DNA]</scope>
    <source>
        <strain evidence="2 3">HSMS-29</strain>
    </source>
</reference>
<protein>
    <recommendedName>
        <fullName evidence="4">Aspartate carbamoyltransferase catalytic subunit</fullName>
    </recommendedName>
</protein>
<dbReference type="OrthoDB" id="7875742at2"/>
<keyword evidence="3" id="KW-1185">Reference proteome</keyword>
<accession>A0A5S3PM64</accession>
<dbReference type="RefSeq" id="WP_138661691.1">
    <property type="nucleotide sequence ID" value="NZ_VANS01000001.1"/>
</dbReference>
<sequence>MTGPIHIPKGERGKIRVFAINRPVPEILSALETMSKPDLARDLLANASLDTATAEIFPVADLVGVGLAGYLADGYAVDEAQIAPDRARLEALDGYVLIVFSDSFGGEEVTLTPGADLTLIGTYSEFEPVTDLPPLTADSAQPYTGAPGVTPPAPARGPAGSAMAVMAVIAALALLVWWLFA</sequence>
<proteinExistence type="predicted"/>
<gene>
    <name evidence="2" type="ORF">FDT80_08225</name>
</gene>
<evidence type="ECO:0000313" key="2">
    <source>
        <dbReference type="EMBL" id="TMM55524.1"/>
    </source>
</evidence>
<evidence type="ECO:0000313" key="3">
    <source>
        <dbReference type="Proteomes" id="UP000309550"/>
    </source>
</evidence>
<organism evidence="2 3">
    <name type="scientific">Sulfitobacter sabulilitoris</name>
    <dbReference type="NCBI Taxonomy" id="2562655"/>
    <lineage>
        <taxon>Bacteria</taxon>
        <taxon>Pseudomonadati</taxon>
        <taxon>Pseudomonadota</taxon>
        <taxon>Alphaproteobacteria</taxon>
        <taxon>Rhodobacterales</taxon>
        <taxon>Roseobacteraceae</taxon>
        <taxon>Sulfitobacter</taxon>
    </lineage>
</organism>
<keyword evidence="1" id="KW-1133">Transmembrane helix</keyword>
<name>A0A5S3PM64_9RHOB</name>
<evidence type="ECO:0008006" key="4">
    <source>
        <dbReference type="Google" id="ProtNLM"/>
    </source>
</evidence>
<dbReference type="AlphaFoldDB" id="A0A5S3PM64"/>
<feature type="transmembrane region" description="Helical" evidence="1">
    <location>
        <begin position="162"/>
        <end position="180"/>
    </location>
</feature>
<evidence type="ECO:0000256" key="1">
    <source>
        <dbReference type="SAM" id="Phobius"/>
    </source>
</evidence>
<keyword evidence="1" id="KW-0472">Membrane</keyword>
<comment type="caution">
    <text evidence="2">The sequence shown here is derived from an EMBL/GenBank/DDBJ whole genome shotgun (WGS) entry which is preliminary data.</text>
</comment>